<evidence type="ECO:0000256" key="5">
    <source>
        <dbReference type="ARBA" id="ARBA00022723"/>
    </source>
</evidence>
<dbReference type="InterPro" id="IPR029035">
    <property type="entry name" value="DHS-like_NAD/FAD-binding_dom"/>
</dbReference>
<organism evidence="14 15">
    <name type="scientific">Ceratodon purpureus</name>
    <name type="common">Fire moss</name>
    <name type="synonym">Dicranum purpureum</name>
    <dbReference type="NCBI Taxonomy" id="3225"/>
    <lineage>
        <taxon>Eukaryota</taxon>
        <taxon>Viridiplantae</taxon>
        <taxon>Streptophyta</taxon>
        <taxon>Embryophyta</taxon>
        <taxon>Bryophyta</taxon>
        <taxon>Bryophytina</taxon>
        <taxon>Bryopsida</taxon>
        <taxon>Dicranidae</taxon>
        <taxon>Pseudoditrichales</taxon>
        <taxon>Ditrichaceae</taxon>
        <taxon>Ceratodon</taxon>
    </lineage>
</organism>
<dbReference type="InterPro" id="IPR050134">
    <property type="entry name" value="NAD-dep_sirtuin_deacylases"/>
</dbReference>
<dbReference type="AlphaFoldDB" id="A0A8T0I0F8"/>
<keyword evidence="4" id="KW-0808">Transferase</keyword>
<reference evidence="14" key="1">
    <citation type="submission" date="2020-06" db="EMBL/GenBank/DDBJ databases">
        <title>WGS assembly of Ceratodon purpureus strain R40.</title>
        <authorList>
            <person name="Carey S.B."/>
            <person name="Jenkins J."/>
            <person name="Shu S."/>
            <person name="Lovell J.T."/>
            <person name="Sreedasyam A."/>
            <person name="Maumus F."/>
            <person name="Tiley G.P."/>
            <person name="Fernandez-Pozo N."/>
            <person name="Barry K."/>
            <person name="Chen C."/>
            <person name="Wang M."/>
            <person name="Lipzen A."/>
            <person name="Daum C."/>
            <person name="Saski C.A."/>
            <person name="Payton A.C."/>
            <person name="Mcbreen J.C."/>
            <person name="Conrad R.E."/>
            <person name="Kollar L.M."/>
            <person name="Olsson S."/>
            <person name="Huttunen S."/>
            <person name="Landis J.B."/>
            <person name="Wickett N.J."/>
            <person name="Johnson M.G."/>
            <person name="Rensing S.A."/>
            <person name="Grimwood J."/>
            <person name="Schmutz J."/>
            <person name="Mcdaniel S.F."/>
        </authorList>
    </citation>
    <scope>NUCLEOTIDE SEQUENCE</scope>
    <source>
        <strain evidence="14">R40</strain>
    </source>
</reference>
<dbReference type="InterPro" id="IPR026590">
    <property type="entry name" value="Ssirtuin_cat_dom"/>
</dbReference>
<evidence type="ECO:0000259" key="13">
    <source>
        <dbReference type="PROSITE" id="PS50305"/>
    </source>
</evidence>
<accession>A0A8T0I0F8</accession>
<evidence type="ECO:0000256" key="9">
    <source>
        <dbReference type="ARBA" id="ARBA00041832"/>
    </source>
</evidence>
<evidence type="ECO:0000313" key="14">
    <source>
        <dbReference type="EMBL" id="KAG0576914.1"/>
    </source>
</evidence>
<evidence type="ECO:0000256" key="7">
    <source>
        <dbReference type="ARBA" id="ARBA00023027"/>
    </source>
</evidence>
<dbReference type="GO" id="GO:0005634">
    <property type="term" value="C:nucleus"/>
    <property type="evidence" value="ECO:0007669"/>
    <property type="project" value="TreeGrafter"/>
</dbReference>
<sequence length="196" mass="21459">MADDTAEMFDSPEELQEKVSQLAELVKGSSRIVVHTGAGISTSAGIPDFRGPEGVWTLRAKGLKAKSRPGSYSPTLTHMMIVGMLESGRLYHLVSQNTDGLHIRSGIPTDKISELHGNTNMEKCSKCGHRFIRSFRTRTAAKVHDHLTGRKCERCGGALKDTIVNFGESLPSEQLSKAHEVSQGCHTNRDDARMVE</sequence>
<feature type="compositionally biased region" description="Basic and acidic residues" evidence="12">
    <location>
        <begin position="187"/>
        <end position="196"/>
    </location>
</feature>
<evidence type="ECO:0000256" key="3">
    <source>
        <dbReference type="ARBA" id="ARBA00022553"/>
    </source>
</evidence>
<evidence type="ECO:0000256" key="11">
    <source>
        <dbReference type="PROSITE-ProRule" id="PRU00236"/>
    </source>
</evidence>
<name>A0A8T0I0F8_CERPU</name>
<feature type="active site" description="Proton acceptor" evidence="11">
    <location>
        <position position="116"/>
    </location>
</feature>
<feature type="binding site" evidence="11">
    <location>
        <position position="155"/>
    </location>
    <ligand>
        <name>Zn(2+)</name>
        <dbReference type="ChEBI" id="CHEBI:29105"/>
    </ligand>
</feature>
<dbReference type="PANTHER" id="PTHR11085:SF1">
    <property type="entry name" value="NAD-DEPENDENT PROTEIN DEACETYLASE SIRTUIN-7"/>
    <property type="match status" value="1"/>
</dbReference>
<dbReference type="SUPFAM" id="SSF52467">
    <property type="entry name" value="DHS-like NAD/FAD-binding domain"/>
    <property type="match status" value="1"/>
</dbReference>
<dbReference type="Pfam" id="PF02146">
    <property type="entry name" value="SIR2"/>
    <property type="match status" value="1"/>
</dbReference>
<proteinExistence type="inferred from homology"/>
<dbReference type="PROSITE" id="PS50305">
    <property type="entry name" value="SIRTUIN"/>
    <property type="match status" value="1"/>
</dbReference>
<evidence type="ECO:0000256" key="2">
    <source>
        <dbReference type="ARBA" id="ARBA00012928"/>
    </source>
</evidence>
<dbReference type="FunFam" id="3.40.50.1220:FF:000038">
    <property type="entry name" value="NAD-dependent protein deacetylase sirtuin-6 isoform X2"/>
    <property type="match status" value="1"/>
</dbReference>
<dbReference type="PANTHER" id="PTHR11085">
    <property type="entry name" value="NAD-DEPENDENT PROTEIN DEACYLASE SIRTUIN-5, MITOCHONDRIAL-RELATED"/>
    <property type="match status" value="1"/>
</dbReference>
<evidence type="ECO:0000256" key="1">
    <source>
        <dbReference type="ARBA" id="ARBA00001947"/>
    </source>
</evidence>
<keyword evidence="6 11" id="KW-0862">Zinc</keyword>
<feature type="binding site" evidence="11">
    <location>
        <position position="127"/>
    </location>
    <ligand>
        <name>Zn(2+)</name>
        <dbReference type="ChEBI" id="CHEBI:29105"/>
    </ligand>
</feature>
<keyword evidence="5 11" id="KW-0479">Metal-binding</keyword>
<dbReference type="InterPro" id="IPR003000">
    <property type="entry name" value="Sirtuin"/>
</dbReference>
<dbReference type="EMBL" id="CM026425">
    <property type="protein sequence ID" value="KAG0576914.1"/>
    <property type="molecule type" value="Genomic_DNA"/>
</dbReference>
<dbReference type="InterPro" id="IPR026591">
    <property type="entry name" value="Sirtuin_cat_small_dom_sf"/>
</dbReference>
<comment type="similarity">
    <text evidence="8">Belongs to the sirtuin family. Class IV subfamily.</text>
</comment>
<evidence type="ECO:0000256" key="4">
    <source>
        <dbReference type="ARBA" id="ARBA00022679"/>
    </source>
</evidence>
<feature type="region of interest" description="Disordered" evidence="12">
    <location>
        <begin position="175"/>
        <end position="196"/>
    </location>
</feature>
<evidence type="ECO:0000256" key="6">
    <source>
        <dbReference type="ARBA" id="ARBA00022833"/>
    </source>
</evidence>
<feature type="binding site" evidence="11">
    <location>
        <position position="124"/>
    </location>
    <ligand>
        <name>Zn(2+)</name>
        <dbReference type="ChEBI" id="CHEBI:29105"/>
    </ligand>
</feature>
<comment type="cofactor">
    <cofactor evidence="1">
        <name>Zn(2+)</name>
        <dbReference type="ChEBI" id="CHEBI:29105"/>
    </cofactor>
</comment>
<evidence type="ECO:0000256" key="8">
    <source>
        <dbReference type="ARBA" id="ARBA00038170"/>
    </source>
</evidence>
<dbReference type="Gene3D" id="3.30.1600.10">
    <property type="entry name" value="SIR2/SIRT2 'Small Domain"/>
    <property type="match status" value="1"/>
</dbReference>
<dbReference type="EC" id="2.3.1.286" evidence="2"/>
<gene>
    <name evidence="14" type="ORF">KC19_5G117700</name>
</gene>
<protein>
    <recommendedName>
        <fullName evidence="2">protein acetyllysine N-acetyltransferase</fullName>
        <ecNumber evidence="2">2.3.1.286</ecNumber>
    </recommendedName>
    <alternativeName>
        <fullName evidence="10">Regulatory protein SIR2 homolog 7</fullName>
    </alternativeName>
    <alternativeName>
        <fullName evidence="9">SIR2-like protein 7</fullName>
    </alternativeName>
</protein>
<comment type="caution">
    <text evidence="14">The sequence shown here is derived from an EMBL/GenBank/DDBJ whole genome shotgun (WGS) entry which is preliminary data.</text>
</comment>
<feature type="domain" description="Deacetylase sirtuin-type" evidence="13">
    <location>
        <begin position="12"/>
        <end position="196"/>
    </location>
</feature>
<dbReference type="GO" id="GO:0070403">
    <property type="term" value="F:NAD+ binding"/>
    <property type="evidence" value="ECO:0007669"/>
    <property type="project" value="InterPro"/>
</dbReference>
<dbReference type="GO" id="GO:0017136">
    <property type="term" value="F:histone deacetylase activity, NAD-dependent"/>
    <property type="evidence" value="ECO:0007669"/>
    <property type="project" value="TreeGrafter"/>
</dbReference>
<keyword evidence="7" id="KW-0520">NAD</keyword>
<dbReference type="Gene3D" id="3.40.50.1220">
    <property type="entry name" value="TPP-binding domain"/>
    <property type="match status" value="1"/>
</dbReference>
<keyword evidence="15" id="KW-1185">Reference proteome</keyword>
<evidence type="ECO:0000256" key="12">
    <source>
        <dbReference type="SAM" id="MobiDB-lite"/>
    </source>
</evidence>
<dbReference type="Proteomes" id="UP000822688">
    <property type="component" value="Chromosome 5"/>
</dbReference>
<feature type="binding site" evidence="11">
    <location>
        <position position="152"/>
    </location>
    <ligand>
        <name>Zn(2+)</name>
        <dbReference type="ChEBI" id="CHEBI:29105"/>
    </ligand>
</feature>
<evidence type="ECO:0000256" key="10">
    <source>
        <dbReference type="ARBA" id="ARBA00043038"/>
    </source>
</evidence>
<dbReference type="GO" id="GO:0046872">
    <property type="term" value="F:metal ion binding"/>
    <property type="evidence" value="ECO:0007669"/>
    <property type="project" value="UniProtKB-KW"/>
</dbReference>
<keyword evidence="3" id="KW-0597">Phosphoprotein</keyword>
<evidence type="ECO:0000313" key="15">
    <source>
        <dbReference type="Proteomes" id="UP000822688"/>
    </source>
</evidence>